<dbReference type="EMBL" id="JAIFRP010000101">
    <property type="protein sequence ID" value="KAK2579153.1"/>
    <property type="molecule type" value="Genomic_DNA"/>
</dbReference>
<reference evidence="1" key="1">
    <citation type="submission" date="2021-08" db="EMBL/GenBank/DDBJ databases">
        <authorList>
            <person name="Misof B."/>
            <person name="Oliver O."/>
            <person name="Podsiadlowski L."/>
            <person name="Donath A."/>
            <person name="Peters R."/>
            <person name="Mayer C."/>
            <person name="Rust J."/>
            <person name="Gunkel S."/>
            <person name="Lesny P."/>
            <person name="Martin S."/>
            <person name="Oeyen J.P."/>
            <person name="Petersen M."/>
            <person name="Panagiotis P."/>
            <person name="Wilbrandt J."/>
            <person name="Tanja T."/>
        </authorList>
    </citation>
    <scope>NUCLEOTIDE SEQUENCE</scope>
    <source>
        <strain evidence="1">GBR_01_08_01A</strain>
        <tissue evidence="1">Thorax + abdomen</tissue>
    </source>
</reference>
<sequence>MRGSRSERKMNIDFARSAASVTESIPRFRTRGILVAFPPAVITKATWRRRERTSGQSGSGILVNPVIVSVPECFDGRSSLNGVASPAEIFAQRLYAAGLPVSAVIEDGYPKGVESNQVFRRIGLSGGLRSRQAANFRLRGDSAAGMAHALGRLPREPPQIREHPIIVQGGHEMGPDTPTQWGARDH</sequence>
<reference evidence="1" key="2">
    <citation type="journal article" date="2023" name="Commun. Biol.">
        <title>Intrasexual cuticular hydrocarbon dimorphism in a wasp sheds light on hydrocarbon biosynthesis genes in Hymenoptera.</title>
        <authorList>
            <person name="Moris V.C."/>
            <person name="Podsiadlowski L."/>
            <person name="Martin S."/>
            <person name="Oeyen J.P."/>
            <person name="Donath A."/>
            <person name="Petersen M."/>
            <person name="Wilbrandt J."/>
            <person name="Misof B."/>
            <person name="Liedtke D."/>
            <person name="Thamm M."/>
            <person name="Scheiner R."/>
            <person name="Schmitt T."/>
            <person name="Niehuis O."/>
        </authorList>
    </citation>
    <scope>NUCLEOTIDE SEQUENCE</scope>
    <source>
        <strain evidence="1">GBR_01_08_01A</strain>
    </source>
</reference>
<keyword evidence="2" id="KW-1185">Reference proteome</keyword>
<evidence type="ECO:0000313" key="1">
    <source>
        <dbReference type="EMBL" id="KAK2579153.1"/>
    </source>
</evidence>
<name>A0AAD9VLN6_9HYME</name>
<accession>A0AAD9VLN6</accession>
<protein>
    <submittedName>
        <fullName evidence="1">Uncharacterized protein</fullName>
    </submittedName>
</protein>
<organism evidence="1 2">
    <name type="scientific">Odynerus spinipes</name>
    <dbReference type="NCBI Taxonomy" id="1348599"/>
    <lineage>
        <taxon>Eukaryota</taxon>
        <taxon>Metazoa</taxon>
        <taxon>Ecdysozoa</taxon>
        <taxon>Arthropoda</taxon>
        <taxon>Hexapoda</taxon>
        <taxon>Insecta</taxon>
        <taxon>Pterygota</taxon>
        <taxon>Neoptera</taxon>
        <taxon>Endopterygota</taxon>
        <taxon>Hymenoptera</taxon>
        <taxon>Apocrita</taxon>
        <taxon>Aculeata</taxon>
        <taxon>Vespoidea</taxon>
        <taxon>Vespidae</taxon>
        <taxon>Eumeninae</taxon>
        <taxon>Odynerus</taxon>
    </lineage>
</organism>
<gene>
    <name evidence="1" type="ORF">KPH14_011174</name>
</gene>
<dbReference type="Proteomes" id="UP001258017">
    <property type="component" value="Unassembled WGS sequence"/>
</dbReference>
<dbReference type="AlphaFoldDB" id="A0AAD9VLN6"/>
<comment type="caution">
    <text evidence="1">The sequence shown here is derived from an EMBL/GenBank/DDBJ whole genome shotgun (WGS) entry which is preliminary data.</text>
</comment>
<proteinExistence type="predicted"/>
<evidence type="ECO:0000313" key="2">
    <source>
        <dbReference type="Proteomes" id="UP001258017"/>
    </source>
</evidence>